<keyword evidence="9" id="KW-0234">DNA repair</keyword>
<dbReference type="PANTHER" id="PTHR11370:SF5">
    <property type="entry name" value="DNA REPAIR PROTEIN XRCC1"/>
    <property type="match status" value="1"/>
</dbReference>
<feature type="compositionally biased region" description="Low complexity" evidence="15">
    <location>
        <begin position="318"/>
        <end position="328"/>
    </location>
</feature>
<evidence type="ECO:0000256" key="2">
    <source>
        <dbReference type="ARBA" id="ARBA00004286"/>
    </source>
</evidence>
<accession>A0AAN8XIC0</accession>
<evidence type="ECO:0000256" key="11">
    <source>
        <dbReference type="ARBA" id="ARBA00055460"/>
    </source>
</evidence>
<feature type="domain" description="BRCT" evidence="16">
    <location>
        <begin position="577"/>
        <end position="668"/>
    </location>
</feature>
<evidence type="ECO:0000256" key="7">
    <source>
        <dbReference type="ARBA" id="ARBA00022763"/>
    </source>
</evidence>
<evidence type="ECO:0000256" key="14">
    <source>
        <dbReference type="ARBA" id="ARBA00079580"/>
    </source>
</evidence>
<evidence type="ECO:0000256" key="13">
    <source>
        <dbReference type="ARBA" id="ARBA00068212"/>
    </source>
</evidence>
<organism evidence="17 18">
    <name type="scientific">Halocaridina rubra</name>
    <name type="common">Hawaiian red shrimp</name>
    <dbReference type="NCBI Taxonomy" id="373956"/>
    <lineage>
        <taxon>Eukaryota</taxon>
        <taxon>Metazoa</taxon>
        <taxon>Ecdysozoa</taxon>
        <taxon>Arthropoda</taxon>
        <taxon>Crustacea</taxon>
        <taxon>Multicrustacea</taxon>
        <taxon>Malacostraca</taxon>
        <taxon>Eumalacostraca</taxon>
        <taxon>Eucarida</taxon>
        <taxon>Decapoda</taxon>
        <taxon>Pleocyemata</taxon>
        <taxon>Caridea</taxon>
        <taxon>Atyoidea</taxon>
        <taxon>Atyidae</taxon>
        <taxon>Halocaridina</taxon>
    </lineage>
</organism>
<comment type="subunit">
    <text evidence="12">Homodimer. Interacts with polynucleotide kinase (PNK), DNA polymerase-beta (POLB) and DNA ligase III (LIG3). Interacts with APTX and APLF. Interacts with APEX1; the interaction is induced by SIRT1 and increases with the acetylated form of APEX1. Interacts with (poly-ADP-ribosylated) PARP1.</text>
</comment>
<keyword evidence="3" id="KW-0158">Chromosome</keyword>
<dbReference type="GO" id="GO:0005634">
    <property type="term" value="C:nucleus"/>
    <property type="evidence" value="ECO:0007669"/>
    <property type="project" value="UniProtKB-SubCell"/>
</dbReference>
<feature type="region of interest" description="Disordered" evidence="15">
    <location>
        <begin position="238"/>
        <end position="333"/>
    </location>
</feature>
<feature type="domain" description="BRCT" evidence="16">
    <location>
        <begin position="335"/>
        <end position="422"/>
    </location>
</feature>
<keyword evidence="18" id="KW-1185">Reference proteome</keyword>
<sequence>MPPLKFKEVLSFSSQDPNHPADNLLKPDTFRKWKCASGTSEKQAFIILKLEGLSSIHSLDIGNEGSAFVEVLVARDGGDFQVLLVASSFMTPAESRNGSNLSRVRMFGPDKLNKTVADQKWDRLKVICTQPFNKNMQYGLSFVNVTASSEKTANSTPKGIKLGSFTLKEDDESDPISVGSVFARRKDIESSTPLRGPAAIRAASASAAAVLSTSPSLETKKKPSNAPDVGFYQLKKNDKQDMDSPKTPHNNSTSDAAPNRRHTDKSHDSGYKRMSHDKPNNVQKKRDSEERDEKNKHRKDKSLERKQSAEPDSKSVKKQSAASSSSASSKRKAVPFSTLMKDVNFVLSGYQNPQRSQIRDMMIDMGATYKPDWDKTCTHLICAFANTPKYQQVKGKGRIVTAKWTSDCHKNKIRFPTKKFALDKSKNAEDSEEEIWAEELLPKEEKPAQIKAKVEEREIASDNKDNYSDATYSDNENTDDEIERVLSEQKLKKITPSKEGGSSEPNNIKEEKVPCKKRKYEDEDTVDSKFSRKSRGGDVKKDVNGTDENIYDEDTDIDEDNQDNLSRPDTSCLPLPSLGDYFLGKHFFIYGKMSADMKNLLSRYIIAFDGIMEDYMTDKVNFVVTEDEWDDNFDEALVENSSIQFVTPAWIWRCSDKQKLVPFQPYMVVPKD</sequence>
<evidence type="ECO:0000256" key="12">
    <source>
        <dbReference type="ARBA" id="ARBA00064453"/>
    </source>
</evidence>
<evidence type="ECO:0000256" key="9">
    <source>
        <dbReference type="ARBA" id="ARBA00023204"/>
    </source>
</evidence>
<comment type="caution">
    <text evidence="17">The sequence shown here is derived from an EMBL/GenBank/DDBJ whole genome shotgun (WGS) entry which is preliminary data.</text>
</comment>
<dbReference type="EMBL" id="JAXCGZ010007645">
    <property type="protein sequence ID" value="KAK7078859.1"/>
    <property type="molecule type" value="Genomic_DNA"/>
</dbReference>
<dbReference type="FunFam" id="2.60.120.260:FF:000025">
    <property type="entry name" value="DNA repair protein XRCC1 isoform X1"/>
    <property type="match status" value="1"/>
</dbReference>
<dbReference type="PROSITE" id="PS50172">
    <property type="entry name" value="BRCT"/>
    <property type="match status" value="2"/>
</dbReference>
<keyword evidence="8" id="KW-0832">Ubl conjugation</keyword>
<dbReference type="FunFam" id="3.40.50.10190:FF:000012">
    <property type="entry name" value="X-ray repair cross complementing 1"/>
    <property type="match status" value="1"/>
</dbReference>
<dbReference type="Gene3D" id="3.40.50.10190">
    <property type="entry name" value="BRCT domain"/>
    <property type="match status" value="2"/>
</dbReference>
<dbReference type="CDD" id="cd17707">
    <property type="entry name" value="BRCT_XRCC1_rpt2"/>
    <property type="match status" value="1"/>
</dbReference>
<name>A0AAN8XIC0_HALRR</name>
<evidence type="ECO:0000259" key="16">
    <source>
        <dbReference type="PROSITE" id="PS50172"/>
    </source>
</evidence>
<evidence type="ECO:0000313" key="18">
    <source>
        <dbReference type="Proteomes" id="UP001381693"/>
    </source>
</evidence>
<keyword evidence="5" id="KW-0597">Phosphoprotein</keyword>
<reference evidence="17 18" key="1">
    <citation type="submission" date="2023-11" db="EMBL/GenBank/DDBJ databases">
        <title>Halocaridina rubra genome assembly.</title>
        <authorList>
            <person name="Smith C."/>
        </authorList>
    </citation>
    <scope>NUCLEOTIDE SEQUENCE [LARGE SCALE GENOMIC DNA]</scope>
    <source>
        <strain evidence="17">EP-1</strain>
        <tissue evidence="17">Whole</tissue>
    </source>
</reference>
<evidence type="ECO:0000256" key="15">
    <source>
        <dbReference type="SAM" id="MobiDB-lite"/>
    </source>
</evidence>
<dbReference type="GO" id="GO:0005694">
    <property type="term" value="C:chromosome"/>
    <property type="evidence" value="ECO:0007669"/>
    <property type="project" value="UniProtKB-SubCell"/>
</dbReference>
<protein>
    <recommendedName>
        <fullName evidence="13">DNA repair protein XRCC1</fullName>
    </recommendedName>
    <alternativeName>
        <fullName evidence="14">X-ray repair cross-complementing protein 1</fullName>
    </alternativeName>
</protein>
<feature type="region of interest" description="Disordered" evidence="15">
    <location>
        <begin position="212"/>
        <end position="231"/>
    </location>
</feature>
<dbReference type="GO" id="GO:0006303">
    <property type="term" value="P:double-strand break repair via nonhomologous end joining"/>
    <property type="evidence" value="ECO:0007669"/>
    <property type="project" value="InterPro"/>
</dbReference>
<dbReference type="InterPro" id="IPR001357">
    <property type="entry name" value="BRCT_dom"/>
</dbReference>
<keyword evidence="6" id="KW-0677">Repeat</keyword>
<dbReference type="GO" id="GO:0003684">
    <property type="term" value="F:damaged DNA binding"/>
    <property type="evidence" value="ECO:0007669"/>
    <property type="project" value="InterPro"/>
</dbReference>
<dbReference type="SMART" id="SM00292">
    <property type="entry name" value="BRCT"/>
    <property type="match status" value="2"/>
</dbReference>
<dbReference type="PANTHER" id="PTHR11370">
    <property type="entry name" value="DNA-REPAIR PROTEIN XRCC1"/>
    <property type="match status" value="1"/>
</dbReference>
<keyword evidence="4" id="KW-1017">Isopeptide bond</keyword>
<comment type="function">
    <text evidence="11">Scaffold protein involved in DNA single-strand break repair by mediating the assembly of DNA break repair protein complexes. Negatively regulates ADP-ribosyltransferase activity of PARP1 during base-excision repair in order to prevent excessive PARP1 activity. Recognizes and binds poly-ADP-ribose chains: specifically binds auto-poly-ADP-ribosylated PARP1, limiting its activity.</text>
</comment>
<keyword evidence="10" id="KW-0539">Nucleus</keyword>
<feature type="compositionally biased region" description="Acidic residues" evidence="15">
    <location>
        <begin position="549"/>
        <end position="562"/>
    </location>
</feature>
<dbReference type="InterPro" id="IPR036420">
    <property type="entry name" value="BRCT_dom_sf"/>
</dbReference>
<feature type="region of interest" description="Disordered" evidence="15">
    <location>
        <begin position="454"/>
        <end position="567"/>
    </location>
</feature>
<dbReference type="CDD" id="cd17725">
    <property type="entry name" value="BRCT_XRCC1_rpt1"/>
    <property type="match status" value="1"/>
</dbReference>
<gene>
    <name evidence="17" type="primary">XRCC1</name>
    <name evidence="17" type="ORF">SK128_022296</name>
</gene>
<evidence type="ECO:0000256" key="3">
    <source>
        <dbReference type="ARBA" id="ARBA00022454"/>
    </source>
</evidence>
<keyword evidence="7" id="KW-0227">DNA damage</keyword>
<dbReference type="Proteomes" id="UP001381693">
    <property type="component" value="Unassembled WGS sequence"/>
</dbReference>
<comment type="subcellular location">
    <subcellularLocation>
        <location evidence="2">Chromosome</location>
    </subcellularLocation>
    <subcellularLocation>
        <location evidence="1">Nucleus</location>
    </subcellularLocation>
</comment>
<dbReference type="Pfam" id="PF01834">
    <property type="entry name" value="XRCC1_N"/>
    <property type="match status" value="1"/>
</dbReference>
<feature type="compositionally biased region" description="Polar residues" evidence="15">
    <location>
        <begin position="247"/>
        <end position="256"/>
    </location>
</feature>
<evidence type="ECO:0000256" key="10">
    <source>
        <dbReference type="ARBA" id="ARBA00023242"/>
    </source>
</evidence>
<evidence type="ECO:0000256" key="1">
    <source>
        <dbReference type="ARBA" id="ARBA00004123"/>
    </source>
</evidence>
<evidence type="ECO:0000256" key="5">
    <source>
        <dbReference type="ARBA" id="ARBA00022553"/>
    </source>
</evidence>
<proteinExistence type="predicted"/>
<evidence type="ECO:0000313" key="17">
    <source>
        <dbReference type="EMBL" id="KAK7078859.1"/>
    </source>
</evidence>
<dbReference type="InterPro" id="IPR002706">
    <property type="entry name" value="Xrcc1_N"/>
</dbReference>
<feature type="compositionally biased region" description="Basic and acidic residues" evidence="15">
    <location>
        <begin position="265"/>
        <end position="315"/>
    </location>
</feature>
<feature type="compositionally biased region" description="Basic and acidic residues" evidence="15">
    <location>
        <begin position="454"/>
        <end position="467"/>
    </location>
</feature>
<dbReference type="Pfam" id="PF16589">
    <property type="entry name" value="BRCT_2"/>
    <property type="match status" value="1"/>
</dbReference>
<dbReference type="FunFam" id="3.40.50.10190:FF:000008">
    <property type="entry name" value="X-ray repair cross complementing 1"/>
    <property type="match status" value="1"/>
</dbReference>
<dbReference type="Gene3D" id="2.60.120.260">
    <property type="entry name" value="Galactose-binding domain-like"/>
    <property type="match status" value="1"/>
</dbReference>
<dbReference type="GO" id="GO:0006284">
    <property type="term" value="P:base-excision repair"/>
    <property type="evidence" value="ECO:0007669"/>
    <property type="project" value="InterPro"/>
</dbReference>
<dbReference type="GO" id="GO:0000012">
    <property type="term" value="P:single strand break repair"/>
    <property type="evidence" value="ECO:0007669"/>
    <property type="project" value="InterPro"/>
</dbReference>
<dbReference type="AlphaFoldDB" id="A0AAN8XIC0"/>
<evidence type="ECO:0000256" key="4">
    <source>
        <dbReference type="ARBA" id="ARBA00022499"/>
    </source>
</evidence>
<dbReference type="SUPFAM" id="SSF52113">
    <property type="entry name" value="BRCT domain"/>
    <property type="match status" value="2"/>
</dbReference>
<feature type="compositionally biased region" description="Basic and acidic residues" evidence="15">
    <location>
        <begin position="526"/>
        <end position="544"/>
    </location>
</feature>
<dbReference type="InterPro" id="IPR008979">
    <property type="entry name" value="Galactose-bd-like_sf"/>
</dbReference>
<evidence type="ECO:0000256" key="8">
    <source>
        <dbReference type="ARBA" id="ARBA00022843"/>
    </source>
</evidence>
<dbReference type="SUPFAM" id="SSF49785">
    <property type="entry name" value="Galactose-binding domain-like"/>
    <property type="match status" value="1"/>
</dbReference>
<dbReference type="Pfam" id="PF12738">
    <property type="entry name" value="PTCB-BRCT"/>
    <property type="match status" value="1"/>
</dbReference>
<evidence type="ECO:0000256" key="6">
    <source>
        <dbReference type="ARBA" id="ARBA00022737"/>
    </source>
</evidence>
<dbReference type="InterPro" id="IPR045080">
    <property type="entry name" value="BRCT_XRCC1_rpt1"/>
</dbReference>